<dbReference type="Pfam" id="PF12936">
    <property type="entry name" value="Kri1_C"/>
    <property type="match status" value="1"/>
</dbReference>
<dbReference type="InterPro" id="IPR018034">
    <property type="entry name" value="Kri1"/>
</dbReference>
<dbReference type="GO" id="GO:0005730">
    <property type="term" value="C:nucleolus"/>
    <property type="evidence" value="ECO:0007669"/>
    <property type="project" value="TreeGrafter"/>
</dbReference>
<dbReference type="EMBL" id="CAJNOJ010000156">
    <property type="protein sequence ID" value="CAF1213142.1"/>
    <property type="molecule type" value="Genomic_DNA"/>
</dbReference>
<feature type="compositionally biased region" description="Polar residues" evidence="4">
    <location>
        <begin position="1031"/>
        <end position="1053"/>
    </location>
</feature>
<feature type="region of interest" description="Disordered" evidence="4">
    <location>
        <begin position="82"/>
        <end position="114"/>
    </location>
</feature>
<feature type="compositionally biased region" description="Basic and acidic residues" evidence="4">
    <location>
        <begin position="319"/>
        <end position="329"/>
    </location>
</feature>
<feature type="compositionally biased region" description="Acidic residues" evidence="4">
    <location>
        <begin position="41"/>
        <end position="60"/>
    </location>
</feature>
<feature type="compositionally biased region" description="Low complexity" evidence="4">
    <location>
        <begin position="936"/>
        <end position="952"/>
    </location>
</feature>
<dbReference type="GO" id="GO:0030686">
    <property type="term" value="C:90S preribosome"/>
    <property type="evidence" value="ECO:0007669"/>
    <property type="project" value="TreeGrafter"/>
</dbReference>
<evidence type="ECO:0000256" key="3">
    <source>
        <dbReference type="PROSITE-ProRule" id="PRU00649"/>
    </source>
</evidence>
<feature type="compositionally biased region" description="Low complexity" evidence="4">
    <location>
        <begin position="82"/>
        <end position="94"/>
    </location>
</feature>
<dbReference type="InterPro" id="IPR035441">
    <property type="entry name" value="TFIIS/LEDGF_dom_sf"/>
</dbReference>
<feature type="compositionally biased region" description="Low complexity" evidence="4">
    <location>
        <begin position="797"/>
        <end position="812"/>
    </location>
</feature>
<feature type="region of interest" description="Disordered" evidence="4">
    <location>
        <begin position="36"/>
        <end position="60"/>
    </location>
</feature>
<dbReference type="SUPFAM" id="SSF47676">
    <property type="entry name" value="Conserved domain common to transcription factors TFIIS, elongin A, CRSP70"/>
    <property type="match status" value="1"/>
</dbReference>
<comment type="similarity">
    <text evidence="1">Belongs to the KRI1 family.</text>
</comment>
<protein>
    <recommendedName>
        <fullName evidence="2">Protein KRI1 homolog</fullName>
    </recommendedName>
</protein>
<feature type="compositionally biased region" description="Pro residues" evidence="4">
    <location>
        <begin position="760"/>
        <end position="770"/>
    </location>
</feature>
<keyword evidence="3" id="KW-0539">Nucleus</keyword>
<feature type="region of interest" description="Disordered" evidence="4">
    <location>
        <begin position="750"/>
        <end position="854"/>
    </location>
</feature>
<dbReference type="InterPro" id="IPR024626">
    <property type="entry name" value="Kri1-like_C"/>
</dbReference>
<evidence type="ECO:0000313" key="6">
    <source>
        <dbReference type="EMBL" id="CAF1213142.1"/>
    </source>
</evidence>
<proteinExistence type="inferred from homology"/>
<feature type="region of interest" description="Disordered" evidence="4">
    <location>
        <begin position="911"/>
        <end position="1053"/>
    </location>
</feature>
<feature type="compositionally biased region" description="Polar residues" evidence="4">
    <location>
        <begin position="421"/>
        <end position="437"/>
    </location>
</feature>
<dbReference type="Pfam" id="PF05178">
    <property type="entry name" value="Kri1"/>
    <property type="match status" value="1"/>
</dbReference>
<feature type="region of interest" description="Disordered" evidence="4">
    <location>
        <begin position="126"/>
        <end position="182"/>
    </location>
</feature>
<dbReference type="PANTHER" id="PTHR14490">
    <property type="entry name" value="ZINC FINGER, ZZ TYPE"/>
    <property type="match status" value="1"/>
</dbReference>
<comment type="caution">
    <text evidence="6">The sequence shown here is derived from an EMBL/GenBank/DDBJ whole genome shotgun (WGS) entry which is preliminary data.</text>
</comment>
<dbReference type="PANTHER" id="PTHR14490:SF5">
    <property type="entry name" value="PROTEIN KRI1 HOMOLOG"/>
    <property type="match status" value="1"/>
</dbReference>
<accession>A0A814XAE5</accession>
<reference evidence="6" key="1">
    <citation type="submission" date="2021-02" db="EMBL/GenBank/DDBJ databases">
        <authorList>
            <person name="Nowell W R."/>
        </authorList>
    </citation>
    <scope>NUCLEOTIDE SEQUENCE</scope>
</reference>
<evidence type="ECO:0000256" key="2">
    <source>
        <dbReference type="ARBA" id="ARBA00017294"/>
    </source>
</evidence>
<feature type="region of interest" description="Disordered" evidence="4">
    <location>
        <begin position="303"/>
        <end position="329"/>
    </location>
</feature>
<dbReference type="InterPro" id="IPR017923">
    <property type="entry name" value="TFIIS_N"/>
</dbReference>
<comment type="subcellular location">
    <subcellularLocation>
        <location evidence="3">Nucleus</location>
    </subcellularLocation>
</comment>
<feature type="compositionally biased region" description="Low complexity" evidence="4">
    <location>
        <begin position="587"/>
        <end position="603"/>
    </location>
</feature>
<feature type="region of interest" description="Disordered" evidence="4">
    <location>
        <begin position="418"/>
        <end position="459"/>
    </location>
</feature>
<evidence type="ECO:0000256" key="4">
    <source>
        <dbReference type="SAM" id="MobiDB-lite"/>
    </source>
</evidence>
<dbReference type="Gene3D" id="1.20.930.10">
    <property type="entry name" value="Conserved domain common to transcription factors TFIIS, elongin A, CRSP70"/>
    <property type="match status" value="1"/>
</dbReference>
<feature type="region of interest" description="Disordered" evidence="4">
    <location>
        <begin position="242"/>
        <end position="271"/>
    </location>
</feature>
<dbReference type="AlphaFoldDB" id="A0A814XAE5"/>
<feature type="compositionally biased region" description="Basic and acidic residues" evidence="4">
    <location>
        <begin position="563"/>
        <end position="583"/>
    </location>
</feature>
<name>A0A814XAE5_ADIRI</name>
<evidence type="ECO:0000256" key="1">
    <source>
        <dbReference type="ARBA" id="ARBA00007473"/>
    </source>
</evidence>
<feature type="compositionally biased region" description="Polar residues" evidence="4">
    <location>
        <begin position="958"/>
        <end position="972"/>
    </location>
</feature>
<dbReference type="Pfam" id="PF08711">
    <property type="entry name" value="Med26"/>
    <property type="match status" value="1"/>
</dbReference>
<feature type="region of interest" description="Disordered" evidence="4">
    <location>
        <begin position="555"/>
        <end position="619"/>
    </location>
</feature>
<gene>
    <name evidence="6" type="ORF">EDS130_LOCUS25994</name>
</gene>
<dbReference type="Proteomes" id="UP000663852">
    <property type="component" value="Unassembled WGS sequence"/>
</dbReference>
<dbReference type="OrthoDB" id="10252032at2759"/>
<dbReference type="GO" id="GO:0000447">
    <property type="term" value="P:endonucleolytic cleavage in ITS1 to separate SSU-rRNA from 5.8S rRNA and LSU-rRNA from tricistronic rRNA transcript (SSU-rRNA, 5.8S rRNA, LSU-rRNA)"/>
    <property type="evidence" value="ECO:0007669"/>
    <property type="project" value="TreeGrafter"/>
</dbReference>
<feature type="compositionally biased region" description="Basic residues" evidence="4">
    <location>
        <begin position="605"/>
        <end position="614"/>
    </location>
</feature>
<evidence type="ECO:0000313" key="7">
    <source>
        <dbReference type="Proteomes" id="UP000663852"/>
    </source>
</evidence>
<feature type="compositionally biased region" description="Low complexity" evidence="4">
    <location>
        <begin position="976"/>
        <end position="999"/>
    </location>
</feature>
<feature type="compositionally biased region" description="Polar residues" evidence="4">
    <location>
        <begin position="913"/>
        <end position="935"/>
    </location>
</feature>
<evidence type="ECO:0000259" key="5">
    <source>
        <dbReference type="PROSITE" id="PS51319"/>
    </source>
</evidence>
<feature type="domain" description="TFIIS N-terminal" evidence="5">
    <location>
        <begin position="658"/>
        <end position="750"/>
    </location>
</feature>
<sequence length="1164" mass="133182">MFDDQDDTPVSLTINKAYANKYQNWREKEEKQKLIARYGSDVEDDSDEESEDENGEEWTEDVEKEFLRCYSILKKRDPKIYDSNTKFFNTSSSSDKPDEKSTTKPKKEKKMNLKDAEIQYALAEAKKNGAEDDDDISHIRTNGGKSIIEEQEEIKRSIKKALSTADDDDDDGLFSKKVKSETEKTKEDEEYIEWLKGQKKELPDSTIKTDLEYLHEYWNDPSLSERDRFLRDFILNKKHLRHADDDEDDETNIPSYDEIVNQNEDEDEEFEKAEEFERKFNFRYQEPDAEFLKRYPRTIDDSVRRKDDRRKLKRQEKKQRKELERKQKSEEIKRLKNLKKKEILDKMNRLKTVAGDDGLPLNIDDLNADFDPKEYDRRMQELFDDNYYAKEVNEDEQSEISDEELQVENWDRTDELVASKPVQSNNQTAEVDQQAQTKKSKKKSKLRQAISQSKPTFDPKEKSFEQYFDEYYKLDCEDFIGDTPVRFQYRSVEPNDFGLTIEEILAADDRELNAWCSLKKTSQYRAKDEEIRDRHVYRNKAKNIEKKKKILSSVYQEKDEENESHRLEEQQNKSDVPRSDEKTSLPSSSETTATTITTTSEVTSTKKKKRKGKHLSNDQRLLTDMSDERLQVYGLNPKRFKNFINQWEYSHPVEAKPAFLIGRKCQANTLSTVTNAEKVLDIISQLEKIAITRDQLQATRLGREINTIRQKIDARKKSAQQTGDNPQSIIEIAQRAKKLLRSWQGLLNTAQTDSNHSSPSVPPASVPPVTPVNGESHEPSSPSSKPPRSRIILKVKINPSIAANSNNDNNNITKPKRKHDEEINGLSGKRRKTQVETPITPPPPISPVPIIDPSLPRLKTTQQLLMEMQLNQPDVLSTQTPTVNAILQHQIVDESLHDTGKVDYSALHHGRDTATSNANTNYQKQLPSSTLPNVISPTNSTLSTGSSSSKRSGLVRRPSSNLLTANTNWENGSSAGGSPISPSSSSSSSIGSATSWPISTNIPDPPSSIPVIPKKKRRRKAGDQQEPLATITAQQQPPQKQIDSSTIEQSTPLSPDLTTICSAYDTVADLVEAHRQRMLEEHDARELEARPDLLLVPVDQLAFVYERERTKELILTSDSTSTSLTKVDTFNQPNGLVALPFIDCPLEFDLVLDELIVQQPTMDT</sequence>
<organism evidence="6 7">
    <name type="scientific">Adineta ricciae</name>
    <name type="common">Rotifer</name>
    <dbReference type="NCBI Taxonomy" id="249248"/>
    <lineage>
        <taxon>Eukaryota</taxon>
        <taxon>Metazoa</taxon>
        <taxon>Spiralia</taxon>
        <taxon>Gnathifera</taxon>
        <taxon>Rotifera</taxon>
        <taxon>Eurotatoria</taxon>
        <taxon>Bdelloidea</taxon>
        <taxon>Adinetida</taxon>
        <taxon>Adinetidae</taxon>
        <taxon>Adineta</taxon>
    </lineage>
</organism>
<dbReference type="PROSITE" id="PS51319">
    <property type="entry name" value="TFIIS_N"/>
    <property type="match status" value="1"/>
</dbReference>